<reference evidence="1 2" key="1">
    <citation type="submission" date="2014-10" db="EMBL/GenBank/DDBJ databases">
        <authorList>
            <person name="Seo M.-J."/>
            <person name="Seok Y.J."/>
            <person name="Cha I.-T."/>
        </authorList>
    </citation>
    <scope>NUCLEOTIDE SEQUENCE [LARGE SCALE GENOMIC DNA]</scope>
    <source>
        <strain evidence="1 2">NEU</strain>
    </source>
</reference>
<dbReference type="AlphaFoldDB" id="A0A1S2N7I7"/>
<gene>
    <name evidence="1" type="ORF">LO55_4663</name>
</gene>
<evidence type="ECO:0000313" key="1">
    <source>
        <dbReference type="EMBL" id="OIJ41038.1"/>
    </source>
</evidence>
<sequence>MLDLMVMGILSGLAALVAFEIYQEIRGSSSDLHDRYHE</sequence>
<proteinExistence type="predicted"/>
<name>A0A1S2N7I7_9BURK</name>
<protein>
    <submittedName>
        <fullName evidence="1">Uncharacterized protein</fullName>
    </submittedName>
</protein>
<dbReference type="EMBL" id="JRYB01000001">
    <property type="protein sequence ID" value="OIJ41038.1"/>
    <property type="molecule type" value="Genomic_DNA"/>
</dbReference>
<organism evidence="1 2">
    <name type="scientific">Massilia timonae</name>
    <dbReference type="NCBI Taxonomy" id="47229"/>
    <lineage>
        <taxon>Bacteria</taxon>
        <taxon>Pseudomonadati</taxon>
        <taxon>Pseudomonadota</taxon>
        <taxon>Betaproteobacteria</taxon>
        <taxon>Burkholderiales</taxon>
        <taxon>Oxalobacteraceae</taxon>
        <taxon>Telluria group</taxon>
        <taxon>Massilia</taxon>
    </lineage>
</organism>
<evidence type="ECO:0000313" key="2">
    <source>
        <dbReference type="Proteomes" id="UP000180246"/>
    </source>
</evidence>
<dbReference type="Proteomes" id="UP000180246">
    <property type="component" value="Unassembled WGS sequence"/>
</dbReference>
<accession>A0A1S2N7I7</accession>
<comment type="caution">
    <text evidence="1">The sequence shown here is derived from an EMBL/GenBank/DDBJ whole genome shotgun (WGS) entry which is preliminary data.</text>
</comment>